<dbReference type="Gene3D" id="2.20.100.10">
    <property type="entry name" value="Thrombospondin type-1 (TSP1) repeat"/>
    <property type="match status" value="5"/>
</dbReference>
<proteinExistence type="predicted"/>
<dbReference type="STRING" id="64791.A0A151XCZ0"/>
<keyword evidence="8" id="KW-0084">Basement membrane</keyword>
<keyword evidence="5" id="KW-0646">Protease inhibitor</keyword>
<dbReference type="InterPro" id="IPR007110">
    <property type="entry name" value="Ig-like_dom"/>
</dbReference>
<dbReference type="SUPFAM" id="SSF57362">
    <property type="entry name" value="BPTI-like"/>
    <property type="match status" value="11"/>
</dbReference>
<feature type="compositionally biased region" description="Low complexity" evidence="13">
    <location>
        <begin position="1064"/>
        <end position="1077"/>
    </location>
</feature>
<feature type="domain" description="BPTI/Kunitz inhibitor" evidence="14">
    <location>
        <begin position="2013"/>
        <end position="2063"/>
    </location>
</feature>
<evidence type="ECO:0000256" key="7">
    <source>
        <dbReference type="ARBA" id="ARBA00022737"/>
    </source>
</evidence>
<dbReference type="Pfam" id="PF07679">
    <property type="entry name" value="I-set"/>
    <property type="match status" value="2"/>
</dbReference>
<dbReference type="FunFam" id="2.60.120.830:FF:000001">
    <property type="entry name" value="A disintegrin and metalloproteinase with thrombospondin motifs 1"/>
    <property type="match status" value="1"/>
</dbReference>
<dbReference type="InterPro" id="IPR013273">
    <property type="entry name" value="ADAMTS/ADAMTS-like"/>
</dbReference>
<keyword evidence="2" id="KW-0217">Developmental protein</keyword>
<dbReference type="SMART" id="SM00409">
    <property type="entry name" value="IG"/>
    <property type="match status" value="3"/>
</dbReference>
<keyword evidence="3" id="KW-0964">Secreted</keyword>
<dbReference type="CDD" id="cd22639">
    <property type="entry name" value="Kunitz_papilin_lacunin-like"/>
    <property type="match status" value="1"/>
</dbReference>
<keyword evidence="11" id="KW-0393">Immunoglobulin domain</keyword>
<dbReference type="Gene3D" id="2.60.40.10">
    <property type="entry name" value="Immunoglobulins"/>
    <property type="match status" value="3"/>
</dbReference>
<feature type="disulfide bond" evidence="12">
    <location>
        <begin position="235"/>
        <end position="246"/>
    </location>
</feature>
<dbReference type="SMART" id="SM00131">
    <property type="entry name" value="KU"/>
    <property type="match status" value="11"/>
</dbReference>
<dbReference type="PROSITE" id="PS51390">
    <property type="entry name" value="WAP"/>
    <property type="match status" value="1"/>
</dbReference>
<dbReference type="PROSITE" id="PS50835">
    <property type="entry name" value="IG_LIKE"/>
    <property type="match status" value="3"/>
</dbReference>
<accession>A0A151XCZ0</accession>
<feature type="compositionally biased region" description="Low complexity" evidence="13">
    <location>
        <begin position="1121"/>
        <end position="1151"/>
    </location>
</feature>
<evidence type="ECO:0000256" key="10">
    <source>
        <dbReference type="ARBA" id="ARBA00023157"/>
    </source>
</evidence>
<sequence>MRGGRAKKPIKLSGLTLNLPLLNRKANNDGRARGNNYRELRLLAEASRSTAEKGRAERHRTVLATPSSKRRREVEKEKEYMTPSGQSGDEKGKTDRAARKQSADHVGDDRSRKSATEVCAVLVPILPTFAAMRTLHIAILNCKNHDLLHRIDDRRHSRQNGRKSSRANRMWQRQQRYHIKLRHGRHRRQHGESYLPSSFVSDTDEPERGNWGPWSTPSSCSRSCGGGIAHQTRQCLDIDDNGHDKCTDASRRFFSCNIQECLGEPKDFRAEQCAEFNNVPFEGVYYDWIPYIGSPNKCELNCMPRGERFFYRHKVAVIDGTPCESEKNDVCVEGKCMHVGCDMMLGSDAKEDACRECGGDGSDCNTVTGLFDTDDLQVGYIDILLIPEGATNIVIKENYPSNNYLAIRNTTGHYYLNGNWRIDFPRSLHFSGTIFHYARDPQGFAAPDTITALGPTNEPIYVVLLYQDRNVGVHYEYSIPKKFSARTDPDSYTWVTDEFSSCSVSCGGGYQSRRVACVRRRDNQPMDESLCDPQLEPTDTQSCSEEPCPPIWVEGSWSTCTKHCGEGGEQTREIKCEQIISGGIASVVDDSQCLKKVGPKGLTKRECNENVDCPQWHEGPWKPCDHICGPGKQTRTVTCYKKIDGKIQVLENGACEAEMPENEKACELRPCAGLDWVTSEWSGCEEKCDLIKETRTAHCATQDGTVYPDNLCDADKKPELERDCDKAKNCDFQWFTSQWSECSAKCGYGVQMRKVFCGTFSNDIVKKVSNENCDPQKKFENIKNCSAEEPCKGEWFAGPWSKCSKPCDGGDMTRKVICMKDNKTVPVNQCNADSIIFSTEKCNDQPCEEGMTPIDEEPDEKTIDSKEEECEEEEEEEYAVEFSLPAGKVKIGKLIEQTEATTPNLLFTGSDTYDTMFSDSTRGDISLSELGSGEGSGDDNFTIFDTSLFTGSTITDIGSTVVEESESSISGITTEGKTGTIEFGTDVNEPSDITEGTDVTLEGSGTSFEGSGASTDEFAKETQVTQVSVSEFDRTIEQSTDYSVTITSELASNVDIESTVSKNSETTIESSGTTTGSNDITSNTNESADTDIAITSTETTGSTKTDTTDTATDETTDSTESKTTATTESTDMTESTQSPPSTFSELSSSETEITITEKIETTASEITTSETAMASTMISQQTTELKVQGEYDFGSEEQSTDAVTTISSQTDESYTTVVNSTENTIVSEMSPSYETETTSSEITKSGETTESSISTESAEITELGLTTESISDVTTSSAIVESGATESSEATITVSTETEVTETTESTMTIKLSETTESLITTSSFEETTVSGEIIVTEITSSTISEEIDLTEKTHITEVWTTSFPDTTTHKRQCKPKKSCKKTPFGCCYDNITAAQGPFDHGCPMPQTCNETRYGCCSDGVSPAIGPKNKGCPDSRCNESLFGCCPDGVTTAQGNDYEGCTKPCKETEFGCCPDNETAASGKDYLGCCNVTEFGCCPDDIKAASGPNSEGCEEEVTSETEVYEITTQPVSPEDCANTTYGCCPDGITIANGANFEGCGVINTENCSASYFGCCFDGIFAALGPDNYGCRMPCHDSVYGCCEDGITPAHGLNNEGCCLSTLYKCCPDNSLPARGPNFYGCGCQYTRFGCCPDNSTVARGLNNEGCGCLYTPYGCCPNRFTPASGYNFEGCPCYTYQFGCCPDGITIAKGSHGQGCGCENMEYKCCSDGRTPAKGSNFAGCTCDASQYGCCPDGIEEAQGENFEGCITIPSVPGAACGLKKDRGSCRDFTVKWFYDTDYGGCSRFWYGGCEGNENRFKTQEECKEVCVQPRGKAACFLPKISGPCEGYHPTWYYDAGRKQCGQFVYGGCLGNANKFKTREECEELCVTPNDIDPCDQPKEAGPCAGNFTKWYFNQESQTCEQFIYGGCKANDNNFPTEIACHQQCLQPGRRKVKLSDVCTLKRDPGPCPGSALRWYYDIERVTCSQFVYGGCKGNANRFRTLAACQQRCPSQDICTLPRAEGTCIEKQSRWYFDQSENRCMPFYYTGCNGNKNNFESRDACESDCPPKIVCSTIFKFMLNTEQDICLLPALLGECHNYTQRWYYDSYEQHCRQFYYGGCGGNENNFITEHDCINRCVAVITTPPPPGQVEFQLEFCFLLDEHGPCSENQVKWFYDSRDGVCKQFRYGGCQSNGNNFNTREECEYRCGEVQDPCTLPEVIGPCDGFVKQFYYDKRTDSCYEFEYSGCQGNKNRFQDRESCEKKCRRQMAAVTPVITPTLATITSPTGESKSAICLASVDSGDCSDSITAYYYDAQHQICQAFIYGGCGGNANRFQTEEQCERLCGRFHRQDMCNLAVDSGPCRGAFRKYYYEPGLHACREFIYGGCDGNANRFSTISECESICIHHEEPVPPGNDTSVLNLSICKEPVDSGSCTSGATKRFYFDEEHQTCRAFIYTGCGGNRNRFKTFESCINTCLRTSNEIDVDSKDTKDQCAEAKEECNIIRCPYGKEQYVDSQDCERCRCVDPCRTKICPESNRCAITLVATQDGTEYKGVCQSIVKPGRCPKVSNSTRCEQECVTDADCPVEWKCCNSGCGTSCLEPAPEEILTTTSWPTVIPPQYGGEPAMIQQSEEPHVSAQEGGYVTLKCVALGTPRPIITWRKDTTLIGPSEKRRRILLDGSLQIINLYTYDRGTYVCTADNGLGPPVRAEYQLDVTEPSELPVAIIGEPDTRITVTMNSPITLHCYAMGWPRPFVTWWRGDQMLPLFSDNYEQDTDYTLLIRSVTLTSLGIYTCQAFNGIGTPASWSTTLQAVGPVYNVKSEHEEYTKYLVQPPKRPTTEKPQYPYRPTRTQSPPEHQTYAPVYSSKPPHIPRVVPLEITTTELSSAKFKVPVKVNVSAGQSQFPEGSDISIACIVDGYPIPRVLWYKDDELIRTNNRIKISELNRLIISDASRENSGRYRCEAANEFSSDSDNVDIRVAGIFIHPHCQDNTFFANCELIVAAKYCTHKYYAKFCCRSCTEAGQLPARGPYIDNSRRRRRFIPRMLV</sequence>
<dbReference type="Proteomes" id="UP000075809">
    <property type="component" value="Unassembled WGS sequence"/>
</dbReference>
<keyword evidence="7" id="KW-0677">Repeat</keyword>
<dbReference type="PROSITE" id="PS50092">
    <property type="entry name" value="TSP1"/>
    <property type="match status" value="4"/>
</dbReference>
<feature type="region of interest" description="Disordered" evidence="13">
    <location>
        <begin position="183"/>
        <end position="214"/>
    </location>
</feature>
<evidence type="ECO:0000256" key="4">
    <source>
        <dbReference type="ARBA" id="ARBA00022656"/>
    </source>
</evidence>
<keyword evidence="19" id="KW-1185">Reference proteome</keyword>
<dbReference type="InterPro" id="IPR013098">
    <property type="entry name" value="Ig_I-set"/>
</dbReference>
<dbReference type="FunFam" id="4.10.410.10:FF:000020">
    <property type="entry name" value="Collagen, type VI, alpha 3"/>
    <property type="match status" value="7"/>
</dbReference>
<feature type="region of interest" description="Disordered" evidence="13">
    <location>
        <begin position="1059"/>
        <end position="1151"/>
    </location>
</feature>
<evidence type="ECO:0000256" key="13">
    <source>
        <dbReference type="SAM" id="MobiDB-lite"/>
    </source>
</evidence>
<dbReference type="Pfam" id="PF13927">
    <property type="entry name" value="Ig_3"/>
    <property type="match status" value="1"/>
</dbReference>
<dbReference type="InterPro" id="IPR013783">
    <property type="entry name" value="Ig-like_fold"/>
</dbReference>
<feature type="domain" description="BPTI/Kunitz inhibitor" evidence="14">
    <location>
        <begin position="2084"/>
        <end position="2134"/>
    </location>
</feature>
<feature type="region of interest" description="Disordered" evidence="13">
    <location>
        <begin position="966"/>
        <end position="992"/>
    </location>
</feature>
<evidence type="ECO:0000256" key="5">
    <source>
        <dbReference type="ARBA" id="ARBA00022690"/>
    </source>
</evidence>
<evidence type="ECO:0000256" key="9">
    <source>
        <dbReference type="ARBA" id="ARBA00022900"/>
    </source>
</evidence>
<feature type="domain" description="BPTI/Kunitz inhibitor" evidence="14">
    <location>
        <begin position="2211"/>
        <end position="2261"/>
    </location>
</feature>
<feature type="domain" description="WAP" evidence="17">
    <location>
        <begin position="2554"/>
        <end position="2599"/>
    </location>
</feature>
<dbReference type="Pfam" id="PF08686">
    <property type="entry name" value="PLAC"/>
    <property type="match status" value="1"/>
</dbReference>
<dbReference type="FunFam" id="2.20.100.10:FF:000005">
    <property type="entry name" value="ADAM metallopeptidase with thrombospondin type 1 motif 9"/>
    <property type="match status" value="1"/>
</dbReference>
<dbReference type="InterPro" id="IPR036383">
    <property type="entry name" value="TSP1_rpt_sf"/>
</dbReference>
<evidence type="ECO:0000256" key="6">
    <source>
        <dbReference type="ARBA" id="ARBA00022729"/>
    </source>
</evidence>
<evidence type="ECO:0000259" key="14">
    <source>
        <dbReference type="PROSITE" id="PS50279"/>
    </source>
</evidence>
<dbReference type="PRINTS" id="PR00759">
    <property type="entry name" value="BASICPTASE"/>
</dbReference>
<feature type="compositionally biased region" description="Low complexity" evidence="13">
    <location>
        <begin position="1095"/>
        <end position="1110"/>
    </location>
</feature>
<dbReference type="GO" id="GO:0004867">
    <property type="term" value="F:serine-type endopeptidase inhibitor activity"/>
    <property type="evidence" value="ECO:0007669"/>
    <property type="project" value="UniProtKB-KW"/>
</dbReference>
<feature type="domain" description="BPTI/Kunitz inhibitor" evidence="14">
    <location>
        <begin position="2350"/>
        <end position="2400"/>
    </location>
</feature>
<dbReference type="EMBL" id="KQ982298">
    <property type="protein sequence ID" value="KYQ58128.1"/>
    <property type="molecule type" value="Genomic_DNA"/>
</dbReference>
<keyword evidence="6" id="KW-0732">Signal</keyword>
<dbReference type="SUPFAM" id="SSF48726">
    <property type="entry name" value="Immunoglobulin"/>
    <property type="match status" value="3"/>
</dbReference>
<feature type="region of interest" description="Disordered" evidence="13">
    <location>
        <begin position="2829"/>
        <end position="2852"/>
    </location>
</feature>
<feature type="domain" description="BPTI/Kunitz inhibitor" evidence="14">
    <location>
        <begin position="1834"/>
        <end position="1884"/>
    </location>
</feature>
<dbReference type="InterPro" id="IPR000884">
    <property type="entry name" value="TSP1_rpt"/>
</dbReference>
<evidence type="ECO:0000259" key="17">
    <source>
        <dbReference type="PROSITE" id="PS51390"/>
    </source>
</evidence>
<feature type="domain" description="BPTI/Kunitz inhibitor" evidence="14">
    <location>
        <begin position="2291"/>
        <end position="2341"/>
    </location>
</feature>
<feature type="region of interest" description="Disordered" evidence="13">
    <location>
        <begin position="46"/>
        <end position="114"/>
    </location>
</feature>
<dbReference type="SUPFAM" id="SSF82895">
    <property type="entry name" value="TSP-1 type 1 repeat"/>
    <property type="match status" value="6"/>
</dbReference>
<keyword evidence="8" id="KW-0272">Extracellular matrix</keyword>
<feature type="domain" description="PLAC" evidence="16">
    <location>
        <begin position="2980"/>
        <end position="3019"/>
    </location>
</feature>
<feature type="compositionally biased region" description="Basic and acidic residues" evidence="13">
    <location>
        <begin position="88"/>
        <end position="114"/>
    </location>
</feature>
<dbReference type="GO" id="GO:0005604">
    <property type="term" value="C:basement membrane"/>
    <property type="evidence" value="ECO:0007669"/>
    <property type="project" value="UniProtKB-SubCell"/>
</dbReference>
<dbReference type="InterPro" id="IPR010909">
    <property type="entry name" value="PLAC"/>
</dbReference>
<dbReference type="Gene3D" id="4.10.410.10">
    <property type="entry name" value="Pancreatic trypsin inhibitor Kunitz domain"/>
    <property type="match status" value="11"/>
</dbReference>
<feature type="disulfide bond" evidence="12">
    <location>
        <begin position="224"/>
        <end position="261"/>
    </location>
</feature>
<feature type="compositionally biased region" description="Low complexity" evidence="13">
    <location>
        <begin position="966"/>
        <end position="985"/>
    </location>
</feature>
<feature type="compositionally biased region" description="Polar residues" evidence="13">
    <location>
        <begin position="1078"/>
        <end position="1087"/>
    </location>
</feature>
<protein>
    <submittedName>
        <fullName evidence="18">Papilin</fullName>
    </submittedName>
</protein>
<dbReference type="GO" id="GO:0050431">
    <property type="term" value="F:transforming growth factor beta binding"/>
    <property type="evidence" value="ECO:0007669"/>
    <property type="project" value="TreeGrafter"/>
</dbReference>
<dbReference type="InterPro" id="IPR010294">
    <property type="entry name" value="ADAMTS_spacer1"/>
</dbReference>
<evidence type="ECO:0000256" key="3">
    <source>
        <dbReference type="ARBA" id="ARBA00022525"/>
    </source>
</evidence>
<feature type="domain" description="BPTI/Kunitz inhibitor" evidence="14">
    <location>
        <begin position="1893"/>
        <end position="1943"/>
    </location>
</feature>
<evidence type="ECO:0000256" key="11">
    <source>
        <dbReference type="ARBA" id="ARBA00023319"/>
    </source>
</evidence>
<evidence type="ECO:0000256" key="8">
    <source>
        <dbReference type="ARBA" id="ARBA00022869"/>
    </source>
</evidence>
<evidence type="ECO:0000259" key="16">
    <source>
        <dbReference type="PROSITE" id="PS50900"/>
    </source>
</evidence>
<feature type="region of interest" description="Disordered" evidence="13">
    <location>
        <begin position="1230"/>
        <end position="1257"/>
    </location>
</feature>
<dbReference type="CDD" id="cd00109">
    <property type="entry name" value="Kunitz-type"/>
    <property type="match status" value="8"/>
</dbReference>
<dbReference type="InterPro" id="IPR036645">
    <property type="entry name" value="Elafin-like_sf"/>
</dbReference>
<dbReference type="PANTHER" id="PTHR45938:SF11">
    <property type="entry name" value="WAP, KAZAL, IMMUNOGLOBULIN, KUNITZ AND NTR DOMAIN-CONTAINING PROTEIN 2-LIKE"/>
    <property type="match status" value="1"/>
</dbReference>
<comment type="subcellular location">
    <subcellularLocation>
        <location evidence="1">Secreted</location>
        <location evidence="1">Extracellular space</location>
        <location evidence="1">Extracellular matrix</location>
        <location evidence="1">Basement membrane</location>
    </subcellularLocation>
</comment>
<feature type="domain" description="BPTI/Kunitz inhibitor" evidence="14">
    <location>
        <begin position="1775"/>
        <end position="1825"/>
    </location>
</feature>
<dbReference type="SUPFAM" id="SSF57256">
    <property type="entry name" value="Elafin-like"/>
    <property type="match status" value="1"/>
</dbReference>
<dbReference type="SMART" id="SM00209">
    <property type="entry name" value="TSP1"/>
    <property type="match status" value="7"/>
</dbReference>
<dbReference type="InterPro" id="IPR020901">
    <property type="entry name" value="Prtase_inh_Kunz-CS"/>
</dbReference>
<name>A0A151XCZ0_9HYME</name>
<dbReference type="GO" id="GO:0090729">
    <property type="term" value="F:toxin activity"/>
    <property type="evidence" value="ECO:0007669"/>
    <property type="project" value="UniProtKB-KW"/>
</dbReference>
<dbReference type="InterPro" id="IPR008197">
    <property type="entry name" value="WAP_dom"/>
</dbReference>
<keyword evidence="4" id="KW-0800">Toxin</keyword>
<feature type="domain" description="Ig-like" evidence="15">
    <location>
        <begin position="2888"/>
        <end position="2974"/>
    </location>
</feature>
<evidence type="ECO:0000256" key="1">
    <source>
        <dbReference type="ARBA" id="ARBA00004302"/>
    </source>
</evidence>
<reference evidence="18 19" key="1">
    <citation type="submission" date="2015-09" db="EMBL/GenBank/DDBJ databases">
        <title>Trachymyrmex zeteki WGS genome.</title>
        <authorList>
            <person name="Nygaard S."/>
            <person name="Hu H."/>
            <person name="Boomsma J."/>
            <person name="Zhang G."/>
        </authorList>
    </citation>
    <scope>NUCLEOTIDE SEQUENCE [LARGE SCALE GENOMIC DNA]</scope>
    <source>
        <strain evidence="18">Tzet28-1</strain>
        <tissue evidence="18">Whole body</tissue>
    </source>
</reference>
<dbReference type="GO" id="GO:0048019">
    <property type="term" value="F:receptor antagonist activity"/>
    <property type="evidence" value="ECO:0007669"/>
    <property type="project" value="TreeGrafter"/>
</dbReference>
<dbReference type="Pfam" id="PF05986">
    <property type="entry name" value="ADAMTS_spacer1"/>
    <property type="match status" value="1"/>
</dbReference>
<dbReference type="InterPro" id="IPR036880">
    <property type="entry name" value="Kunitz_BPTI_sf"/>
</dbReference>
<evidence type="ECO:0000256" key="2">
    <source>
        <dbReference type="ARBA" id="ARBA00022473"/>
    </source>
</evidence>
<dbReference type="SMART" id="SM00217">
    <property type="entry name" value="WAP"/>
    <property type="match status" value="1"/>
</dbReference>
<dbReference type="InterPro" id="IPR003599">
    <property type="entry name" value="Ig_sub"/>
</dbReference>
<dbReference type="InterPro" id="IPR002223">
    <property type="entry name" value="Kunitz_BPTI"/>
</dbReference>
<dbReference type="Pfam" id="PF00095">
    <property type="entry name" value="WAP"/>
    <property type="match status" value="1"/>
</dbReference>
<dbReference type="Pfam" id="PF00014">
    <property type="entry name" value="Kunitz_BPTI"/>
    <property type="match status" value="11"/>
</dbReference>
<dbReference type="CDD" id="cd00199">
    <property type="entry name" value="WAP"/>
    <property type="match status" value="1"/>
</dbReference>
<dbReference type="Pfam" id="PF00090">
    <property type="entry name" value="TSP_1"/>
    <property type="match status" value="1"/>
</dbReference>
<feature type="domain" description="BPTI/Kunitz inhibitor" evidence="14">
    <location>
        <begin position="1957"/>
        <end position="2007"/>
    </location>
</feature>
<dbReference type="GO" id="GO:0005615">
    <property type="term" value="C:extracellular space"/>
    <property type="evidence" value="ECO:0007669"/>
    <property type="project" value="TreeGrafter"/>
</dbReference>
<dbReference type="PANTHER" id="PTHR45938">
    <property type="entry name" value="ACP24A4-RELATED"/>
    <property type="match status" value="1"/>
</dbReference>
<dbReference type="PROSITE" id="PS50900">
    <property type="entry name" value="PLAC"/>
    <property type="match status" value="1"/>
</dbReference>
<evidence type="ECO:0000259" key="15">
    <source>
        <dbReference type="PROSITE" id="PS50835"/>
    </source>
</evidence>
<dbReference type="Pfam" id="PF19030">
    <property type="entry name" value="TSP1_ADAMTS"/>
    <property type="match status" value="5"/>
</dbReference>
<feature type="disulfide bond" evidence="12">
    <location>
        <begin position="220"/>
        <end position="256"/>
    </location>
</feature>
<evidence type="ECO:0000313" key="19">
    <source>
        <dbReference type="Proteomes" id="UP000075809"/>
    </source>
</evidence>
<keyword evidence="10 12" id="KW-1015">Disulfide bond</keyword>
<dbReference type="InterPro" id="IPR003598">
    <property type="entry name" value="Ig_sub2"/>
</dbReference>
<dbReference type="PROSITE" id="PS50279">
    <property type="entry name" value="BPTI_KUNITZ_2"/>
    <property type="match status" value="11"/>
</dbReference>
<feature type="domain" description="Ig-like" evidence="15">
    <location>
        <begin position="2718"/>
        <end position="2807"/>
    </location>
</feature>
<keyword evidence="9" id="KW-0722">Serine protease inhibitor</keyword>
<dbReference type="PROSITE" id="PS00280">
    <property type="entry name" value="BPTI_KUNITZ_1"/>
    <property type="match status" value="9"/>
</dbReference>
<dbReference type="PRINTS" id="PR01857">
    <property type="entry name" value="ADAMTSFAMILY"/>
</dbReference>
<dbReference type="Gene3D" id="2.60.120.830">
    <property type="match status" value="1"/>
</dbReference>
<dbReference type="SMART" id="SM00408">
    <property type="entry name" value="IGc2"/>
    <property type="match status" value="3"/>
</dbReference>
<dbReference type="GO" id="GO:0030198">
    <property type="term" value="P:extracellular matrix organization"/>
    <property type="evidence" value="ECO:0007669"/>
    <property type="project" value="InterPro"/>
</dbReference>
<dbReference type="InterPro" id="IPR036179">
    <property type="entry name" value="Ig-like_dom_sf"/>
</dbReference>
<evidence type="ECO:0000256" key="12">
    <source>
        <dbReference type="PIRSR" id="PIRSR613273-3"/>
    </source>
</evidence>
<organism evidence="18 19">
    <name type="scientific">Mycetomoellerius zeteki</name>
    <dbReference type="NCBI Taxonomy" id="64791"/>
    <lineage>
        <taxon>Eukaryota</taxon>
        <taxon>Metazoa</taxon>
        <taxon>Ecdysozoa</taxon>
        <taxon>Arthropoda</taxon>
        <taxon>Hexapoda</taxon>
        <taxon>Insecta</taxon>
        <taxon>Pterygota</taxon>
        <taxon>Neoptera</taxon>
        <taxon>Endopterygota</taxon>
        <taxon>Hymenoptera</taxon>
        <taxon>Apocrita</taxon>
        <taxon>Aculeata</taxon>
        <taxon>Formicoidea</taxon>
        <taxon>Formicidae</taxon>
        <taxon>Myrmicinae</taxon>
        <taxon>Mycetomoellerius</taxon>
    </lineage>
</organism>
<feature type="domain" description="BPTI/Kunitz inhibitor" evidence="14">
    <location>
        <begin position="2154"/>
        <end position="2204"/>
    </location>
</feature>
<feature type="domain" description="BPTI/Kunitz inhibitor" evidence="14">
    <location>
        <begin position="2421"/>
        <end position="2472"/>
    </location>
</feature>
<evidence type="ECO:0000313" key="18">
    <source>
        <dbReference type="EMBL" id="KYQ58128.1"/>
    </source>
</evidence>
<feature type="domain" description="Ig-like" evidence="15">
    <location>
        <begin position="2621"/>
        <end position="2712"/>
    </location>
</feature>
<gene>
    <name evidence="18" type="ORF">ALC60_02860</name>
</gene>